<evidence type="ECO:0000313" key="4">
    <source>
        <dbReference type="Proteomes" id="UP000516437"/>
    </source>
</evidence>
<sequence>MRLLNIVFAVLLLLSLLHVQLYKASRLLHDDGGLMNKELSLQSLQRGPVQGSDPSGCTYIPGTGGSGCP</sequence>
<dbReference type="AlphaFoldDB" id="A0A6A1W4V6"/>
<feature type="chain" id="PRO_5025506266" evidence="2">
    <location>
        <begin position="25"/>
        <end position="69"/>
    </location>
</feature>
<evidence type="ECO:0000256" key="1">
    <source>
        <dbReference type="SAM" id="MobiDB-lite"/>
    </source>
</evidence>
<evidence type="ECO:0000256" key="2">
    <source>
        <dbReference type="SAM" id="SignalP"/>
    </source>
</evidence>
<gene>
    <name evidence="3" type="ORF">CJ030_MR3G008406</name>
</gene>
<protein>
    <submittedName>
        <fullName evidence="3">Uncharacterized protein</fullName>
    </submittedName>
</protein>
<comment type="caution">
    <text evidence="3">The sequence shown here is derived from an EMBL/GenBank/DDBJ whole genome shotgun (WGS) entry which is preliminary data.</text>
</comment>
<keyword evidence="4" id="KW-1185">Reference proteome</keyword>
<keyword evidence="2" id="KW-0732">Signal</keyword>
<reference evidence="3 4" key="1">
    <citation type="journal article" date="2019" name="Plant Biotechnol. J.">
        <title>The red bayberry genome and genetic basis of sex determination.</title>
        <authorList>
            <person name="Jia H.M."/>
            <person name="Jia H.J."/>
            <person name="Cai Q.L."/>
            <person name="Wang Y."/>
            <person name="Zhao H.B."/>
            <person name="Yang W.F."/>
            <person name="Wang G.Y."/>
            <person name="Li Y.H."/>
            <person name="Zhan D.L."/>
            <person name="Shen Y.T."/>
            <person name="Niu Q.F."/>
            <person name="Chang L."/>
            <person name="Qiu J."/>
            <person name="Zhao L."/>
            <person name="Xie H.B."/>
            <person name="Fu W.Y."/>
            <person name="Jin J."/>
            <person name="Li X.W."/>
            <person name="Jiao Y."/>
            <person name="Zhou C.C."/>
            <person name="Tu T."/>
            <person name="Chai C.Y."/>
            <person name="Gao J.L."/>
            <person name="Fan L.J."/>
            <person name="van de Weg E."/>
            <person name="Wang J.Y."/>
            <person name="Gao Z.S."/>
        </authorList>
    </citation>
    <scope>NUCLEOTIDE SEQUENCE [LARGE SCALE GENOMIC DNA]</scope>
    <source>
        <tissue evidence="3">Leaves</tissue>
    </source>
</reference>
<dbReference type="Proteomes" id="UP000516437">
    <property type="component" value="Chromosome 3"/>
</dbReference>
<organism evidence="3 4">
    <name type="scientific">Morella rubra</name>
    <name type="common">Chinese bayberry</name>
    <dbReference type="NCBI Taxonomy" id="262757"/>
    <lineage>
        <taxon>Eukaryota</taxon>
        <taxon>Viridiplantae</taxon>
        <taxon>Streptophyta</taxon>
        <taxon>Embryophyta</taxon>
        <taxon>Tracheophyta</taxon>
        <taxon>Spermatophyta</taxon>
        <taxon>Magnoliopsida</taxon>
        <taxon>eudicotyledons</taxon>
        <taxon>Gunneridae</taxon>
        <taxon>Pentapetalae</taxon>
        <taxon>rosids</taxon>
        <taxon>fabids</taxon>
        <taxon>Fagales</taxon>
        <taxon>Myricaceae</taxon>
        <taxon>Morella</taxon>
    </lineage>
</organism>
<accession>A0A6A1W4V6</accession>
<feature type="signal peptide" evidence="2">
    <location>
        <begin position="1"/>
        <end position="24"/>
    </location>
</feature>
<dbReference type="PANTHER" id="PTHR33592">
    <property type="entry name" value="TRANSMEMBRANE PROTEIN"/>
    <property type="match status" value="1"/>
</dbReference>
<proteinExistence type="predicted"/>
<feature type="region of interest" description="Disordered" evidence="1">
    <location>
        <begin position="45"/>
        <end position="69"/>
    </location>
</feature>
<dbReference type="OrthoDB" id="976687at2759"/>
<dbReference type="EMBL" id="RXIC02000021">
    <property type="protein sequence ID" value="KAB1219127.1"/>
    <property type="molecule type" value="Genomic_DNA"/>
</dbReference>
<name>A0A6A1W4V6_9ROSI</name>
<evidence type="ECO:0000313" key="3">
    <source>
        <dbReference type="EMBL" id="KAB1219127.1"/>
    </source>
</evidence>
<dbReference type="PANTHER" id="PTHR33592:SF5">
    <property type="entry name" value="TRANSMEMBRANE PROTEIN"/>
    <property type="match status" value="1"/>
</dbReference>